<keyword evidence="2" id="KW-1185">Reference proteome</keyword>
<protein>
    <submittedName>
        <fullName evidence="1">Uncharacterized protein</fullName>
    </submittedName>
</protein>
<dbReference type="InterPro" id="IPR046126">
    <property type="entry name" value="DUF6123"/>
</dbReference>
<comment type="caution">
    <text evidence="1">The sequence shown here is derived from an EMBL/GenBank/DDBJ whole genome shotgun (WGS) entry which is preliminary data.</text>
</comment>
<gene>
    <name evidence="1" type="ORF">DFR59_104104</name>
</gene>
<dbReference type="Proteomes" id="UP000255326">
    <property type="component" value="Unassembled WGS sequence"/>
</dbReference>
<accession>A0A370GMD2</accession>
<evidence type="ECO:0000313" key="1">
    <source>
        <dbReference type="EMBL" id="RDI43053.1"/>
    </source>
</evidence>
<dbReference type="Pfam" id="PF19618">
    <property type="entry name" value="DUF6123"/>
    <property type="match status" value="1"/>
</dbReference>
<reference evidence="1 2" key="1">
    <citation type="submission" date="2018-07" db="EMBL/GenBank/DDBJ databases">
        <title>Genomic Encyclopedia of Type Strains, Phase IV (KMG-IV): sequencing the most valuable type-strain genomes for metagenomic binning, comparative biology and taxonomic classification.</title>
        <authorList>
            <person name="Goeker M."/>
        </authorList>
    </citation>
    <scope>NUCLEOTIDE SEQUENCE [LARGE SCALE GENOMIC DNA]</scope>
    <source>
        <strain evidence="1 2">DSM 25281</strain>
    </source>
</reference>
<proteinExistence type="predicted"/>
<dbReference type="RefSeq" id="WP_245948430.1">
    <property type="nucleotide sequence ID" value="NZ_QQAY01000004.1"/>
</dbReference>
<dbReference type="EMBL" id="QQAY01000004">
    <property type="protein sequence ID" value="RDI43053.1"/>
    <property type="molecule type" value="Genomic_DNA"/>
</dbReference>
<name>A0A370GMD2_9BACI</name>
<sequence>MKKDLSLGEFLLDMKGRGFKFEQDAIGFIYFGQRSTDASDQLVKFAIEITLKTQKTFDGSFYISLLETLKENEINSRHKALQFVKDIGLLA</sequence>
<organism evidence="1 2">
    <name type="scientific">Falsibacillus pallidus</name>
    <dbReference type="NCBI Taxonomy" id="493781"/>
    <lineage>
        <taxon>Bacteria</taxon>
        <taxon>Bacillati</taxon>
        <taxon>Bacillota</taxon>
        <taxon>Bacilli</taxon>
        <taxon>Bacillales</taxon>
        <taxon>Bacillaceae</taxon>
        <taxon>Falsibacillus</taxon>
    </lineage>
</organism>
<evidence type="ECO:0000313" key="2">
    <source>
        <dbReference type="Proteomes" id="UP000255326"/>
    </source>
</evidence>
<dbReference type="AlphaFoldDB" id="A0A370GMD2"/>